<dbReference type="EMBL" id="SEYY01020969">
    <property type="protein sequence ID" value="KAB7496842.1"/>
    <property type="molecule type" value="Genomic_DNA"/>
</dbReference>
<dbReference type="OrthoDB" id="190846at2759"/>
<keyword evidence="2" id="KW-1185">Reference proteome</keyword>
<protein>
    <submittedName>
        <fullName evidence="1">Phosphatidylcholine-sterol acyltransferase</fullName>
    </submittedName>
</protein>
<dbReference type="PANTHER" id="PTHR11440">
    <property type="entry name" value="LECITHIN-CHOLESTEROL ACYLTRANSFERASE-RELATED"/>
    <property type="match status" value="1"/>
</dbReference>
<dbReference type="GO" id="GO:0008374">
    <property type="term" value="F:O-acyltransferase activity"/>
    <property type="evidence" value="ECO:0007669"/>
    <property type="project" value="InterPro"/>
</dbReference>
<gene>
    <name evidence="1" type="primary">LCAT</name>
    <name evidence="1" type="ORF">Anas_10972</name>
</gene>
<evidence type="ECO:0000313" key="1">
    <source>
        <dbReference type="EMBL" id="KAB7496842.1"/>
    </source>
</evidence>
<keyword evidence="1" id="KW-0808">Transferase</keyword>
<dbReference type="Pfam" id="PF02450">
    <property type="entry name" value="LCAT"/>
    <property type="match status" value="1"/>
</dbReference>
<sequence>MTLYLSICSGPRSDVIVSRKLGKQKLKFMFCVFALSQVPGDGGNQLEARWNKSEVVHYLCAKKATWCTLWLDVSEIIAPKAVDCFVDNMRLVYDNKTRSTFNSPGVEVRVPLFGETTPVEYLDPSYVAHSVSKYFLAIVDTLVRIGYERNKTIRGAPYDFRKAPREYYSNLTKLIEETFEANEQKVTLIAHSLGAPVLHYFFIHKTQAWKDKYIESVISLSGAWGGAVKPLKVYAVGDNLGSAWISSSSVRRLQRSMASLAFLMPSRNIWHEDEVLVETPAANYSLSNISEYFKVVPYEVGYEMYKDTKDMLYNAPPPGVEIHCLHGVEVPTTERVIFKENGNFSKQPTLITGDGDGTVNTRSLQYCLQFRGKQKQEIHYKTFESVEHLKILWSYPALHYITSHMQNVSQKNMLRERQKQFVKHQN</sequence>
<proteinExistence type="predicted"/>
<reference evidence="1 2" key="1">
    <citation type="journal article" date="2019" name="PLoS Biol.">
        <title>Sex chromosomes control vertical transmission of feminizing Wolbachia symbionts in an isopod.</title>
        <authorList>
            <person name="Becking T."/>
            <person name="Chebbi M.A."/>
            <person name="Giraud I."/>
            <person name="Moumen B."/>
            <person name="Laverre T."/>
            <person name="Caubet Y."/>
            <person name="Peccoud J."/>
            <person name="Gilbert C."/>
            <person name="Cordaux R."/>
        </authorList>
    </citation>
    <scope>NUCLEOTIDE SEQUENCE [LARGE SCALE GENOMIC DNA]</scope>
    <source>
        <strain evidence="1">ANa2</strain>
        <tissue evidence="1">Whole body excluding digestive tract and cuticle</tissue>
    </source>
</reference>
<dbReference type="Proteomes" id="UP000326759">
    <property type="component" value="Unassembled WGS sequence"/>
</dbReference>
<dbReference type="InterPro" id="IPR003386">
    <property type="entry name" value="LACT/PDAT_acylTrfase"/>
</dbReference>
<dbReference type="SUPFAM" id="SSF53474">
    <property type="entry name" value="alpha/beta-Hydrolases"/>
    <property type="match status" value="1"/>
</dbReference>
<dbReference type="AlphaFoldDB" id="A0A5N5SS77"/>
<accession>A0A5N5SS77</accession>
<dbReference type="InterPro" id="IPR029058">
    <property type="entry name" value="AB_hydrolase_fold"/>
</dbReference>
<keyword evidence="1" id="KW-0012">Acyltransferase</keyword>
<comment type="caution">
    <text evidence="1">The sequence shown here is derived from an EMBL/GenBank/DDBJ whole genome shotgun (WGS) entry which is preliminary data.</text>
</comment>
<name>A0A5N5SS77_9CRUS</name>
<organism evidence="1 2">
    <name type="scientific">Armadillidium nasatum</name>
    <dbReference type="NCBI Taxonomy" id="96803"/>
    <lineage>
        <taxon>Eukaryota</taxon>
        <taxon>Metazoa</taxon>
        <taxon>Ecdysozoa</taxon>
        <taxon>Arthropoda</taxon>
        <taxon>Crustacea</taxon>
        <taxon>Multicrustacea</taxon>
        <taxon>Malacostraca</taxon>
        <taxon>Eumalacostraca</taxon>
        <taxon>Peracarida</taxon>
        <taxon>Isopoda</taxon>
        <taxon>Oniscidea</taxon>
        <taxon>Crinocheta</taxon>
        <taxon>Armadillidiidae</taxon>
        <taxon>Armadillidium</taxon>
    </lineage>
</organism>
<dbReference type="Gene3D" id="3.40.50.1820">
    <property type="entry name" value="alpha/beta hydrolase"/>
    <property type="match status" value="2"/>
</dbReference>
<dbReference type="GO" id="GO:0006629">
    <property type="term" value="P:lipid metabolic process"/>
    <property type="evidence" value="ECO:0007669"/>
    <property type="project" value="InterPro"/>
</dbReference>
<evidence type="ECO:0000313" key="2">
    <source>
        <dbReference type="Proteomes" id="UP000326759"/>
    </source>
</evidence>